<sequence>MPRFYVEPRPYCLTRAQKQNPFFLARAAATSLCKFRRLSGSSGHSINASPVLPLPPPLVLPLPLPLLRCRRRCFFFSLRLPASPPLETTTRASCHHRRLVSHPATAVSSRLQPPPRETTMRALAAVSSHVRPPPRKTTAAVSSLSLSLCKCSGVPLPPREHFRSFAAIVAPRFSLRIESQFKSIVSSDVEH</sequence>
<evidence type="ECO:0000313" key="1">
    <source>
        <dbReference type="EMBL" id="QCE11715.1"/>
    </source>
</evidence>
<gene>
    <name evidence="1" type="ORF">DEO72_LG10g2951</name>
</gene>
<dbReference type="AlphaFoldDB" id="A0A4D6NHU5"/>
<proteinExistence type="predicted"/>
<evidence type="ECO:0000313" key="2">
    <source>
        <dbReference type="Proteomes" id="UP000501690"/>
    </source>
</evidence>
<name>A0A4D6NHU5_VIGUN</name>
<dbReference type="EMBL" id="CP039354">
    <property type="protein sequence ID" value="QCE11715.1"/>
    <property type="molecule type" value="Genomic_DNA"/>
</dbReference>
<organism evidence="1 2">
    <name type="scientific">Vigna unguiculata</name>
    <name type="common">Cowpea</name>
    <dbReference type="NCBI Taxonomy" id="3917"/>
    <lineage>
        <taxon>Eukaryota</taxon>
        <taxon>Viridiplantae</taxon>
        <taxon>Streptophyta</taxon>
        <taxon>Embryophyta</taxon>
        <taxon>Tracheophyta</taxon>
        <taxon>Spermatophyta</taxon>
        <taxon>Magnoliopsida</taxon>
        <taxon>eudicotyledons</taxon>
        <taxon>Gunneridae</taxon>
        <taxon>Pentapetalae</taxon>
        <taxon>rosids</taxon>
        <taxon>fabids</taxon>
        <taxon>Fabales</taxon>
        <taxon>Fabaceae</taxon>
        <taxon>Papilionoideae</taxon>
        <taxon>50 kb inversion clade</taxon>
        <taxon>NPAAA clade</taxon>
        <taxon>indigoferoid/millettioid clade</taxon>
        <taxon>Phaseoleae</taxon>
        <taxon>Vigna</taxon>
    </lineage>
</organism>
<keyword evidence="2" id="KW-1185">Reference proteome</keyword>
<reference evidence="1 2" key="1">
    <citation type="submission" date="2019-04" db="EMBL/GenBank/DDBJ databases">
        <title>An improved genome assembly and genetic linkage map for asparagus bean, Vigna unguiculata ssp. sesquipedialis.</title>
        <authorList>
            <person name="Xia Q."/>
            <person name="Zhang R."/>
            <person name="Dong Y."/>
        </authorList>
    </citation>
    <scope>NUCLEOTIDE SEQUENCE [LARGE SCALE GENOMIC DNA]</scope>
    <source>
        <tissue evidence="1">Leaf</tissue>
    </source>
</reference>
<accession>A0A4D6NHU5</accession>
<protein>
    <submittedName>
        <fullName evidence="1">Uncharacterized protein</fullName>
    </submittedName>
</protein>
<dbReference type="Proteomes" id="UP000501690">
    <property type="component" value="Linkage Group LG10"/>
</dbReference>